<feature type="chain" id="PRO_5032405706" description="TraB/GumN family protein" evidence="1">
    <location>
        <begin position="19"/>
        <end position="277"/>
    </location>
</feature>
<gene>
    <name evidence="2" type="ORF">I6H88_08655</name>
</gene>
<protein>
    <recommendedName>
        <fullName evidence="4">TraB/GumN family protein</fullName>
    </recommendedName>
</protein>
<keyword evidence="3" id="KW-1185">Reference proteome</keyword>
<sequence>MKTIITLFFVALSALSFSQDKINVILIGTYHFNNPGFDAGKVKERNILEQSNQDNLIQVTHKITSTYRPDKVFVESPYEDRENLNKMYALYKQGKAYYKADTLKNDFRKRMLSENEIFQFGFRLAREAGNQKIYSMDYESQMNLGALKSKLNLNPTLTYADFETKVKQLTDFMNNCISESSLQKTFKCLNSEKQYSMNKGLYITYFNKINKAPDFYGSQLVADWYKRNLIMYSYIQNQIEKGDKNIVIIVGAGHAAMMYDFIKNDPQFNLIEVKNIF</sequence>
<dbReference type="KEGG" id="egm:AYC65_18625"/>
<dbReference type="OrthoDB" id="7055505at2"/>
<feature type="signal peptide" evidence="1">
    <location>
        <begin position="1"/>
        <end position="18"/>
    </location>
</feature>
<evidence type="ECO:0000256" key="1">
    <source>
        <dbReference type="SAM" id="SignalP"/>
    </source>
</evidence>
<evidence type="ECO:0000313" key="3">
    <source>
        <dbReference type="Proteomes" id="UP000595426"/>
    </source>
</evidence>
<accession>A0A7T7V2D2</accession>
<evidence type="ECO:0008006" key="4">
    <source>
        <dbReference type="Google" id="ProtNLM"/>
    </source>
</evidence>
<dbReference type="RefSeq" id="WP_034871719.1">
    <property type="nucleotide sequence ID" value="NZ_CBCSDR010000002.1"/>
</dbReference>
<reference evidence="2 3" key="1">
    <citation type="submission" date="2020-12" db="EMBL/GenBank/DDBJ databases">
        <title>FDA dAtabase for Regulatory Grade micrObial Sequences (FDA-ARGOS): Supporting development and validation of Infectious Disease Dx tests.</title>
        <authorList>
            <person name="Kerrigan L."/>
            <person name="Long C."/>
            <person name="Tallon L."/>
            <person name="Sadzewicz L."/>
            <person name="Zhao X."/>
            <person name="Boylan J."/>
            <person name="Ott S."/>
            <person name="Bowen H."/>
            <person name="Vavikolanu K."/>
            <person name="Mehta A."/>
            <person name="Aluvathingal J."/>
            <person name="Nadendla S."/>
            <person name="Yan Y."/>
            <person name="Sichtig H."/>
        </authorList>
    </citation>
    <scope>NUCLEOTIDE SEQUENCE [LARGE SCALE GENOMIC DNA]</scope>
    <source>
        <strain evidence="2 3">FDAARGOS_1031</strain>
    </source>
</reference>
<name>A0A7T7V2D2_9FLAO</name>
<dbReference type="Pfam" id="PF18950">
    <property type="entry name" value="DUF5694"/>
    <property type="match status" value="1"/>
</dbReference>
<proteinExistence type="predicted"/>
<organism evidence="2 3">
    <name type="scientific">Elizabethkingia bruuniana</name>
    <dbReference type="NCBI Taxonomy" id="1756149"/>
    <lineage>
        <taxon>Bacteria</taxon>
        <taxon>Pseudomonadati</taxon>
        <taxon>Bacteroidota</taxon>
        <taxon>Flavobacteriia</taxon>
        <taxon>Flavobacteriales</taxon>
        <taxon>Weeksellaceae</taxon>
        <taxon>Elizabethkingia</taxon>
    </lineage>
</organism>
<evidence type="ECO:0000313" key="2">
    <source>
        <dbReference type="EMBL" id="QQN60623.1"/>
    </source>
</evidence>
<dbReference type="InterPro" id="IPR043749">
    <property type="entry name" value="DUF5694"/>
</dbReference>
<keyword evidence="1" id="KW-0732">Signal</keyword>
<dbReference type="Proteomes" id="UP000595426">
    <property type="component" value="Chromosome"/>
</dbReference>
<dbReference type="EMBL" id="CP067018">
    <property type="protein sequence ID" value="QQN60623.1"/>
    <property type="molecule type" value="Genomic_DNA"/>
</dbReference>
<dbReference type="GeneID" id="93134938"/>
<dbReference type="AlphaFoldDB" id="A0A7T7V2D2"/>